<dbReference type="InterPro" id="IPR036582">
    <property type="entry name" value="Mao_N_sf"/>
</dbReference>
<proteinExistence type="predicted"/>
<keyword evidence="5" id="KW-1185">Reference proteome</keyword>
<feature type="domain" description="Copper amine oxidase-like N-terminal" evidence="3">
    <location>
        <begin position="32"/>
        <end position="88"/>
    </location>
</feature>
<keyword evidence="1" id="KW-0175">Coiled coil</keyword>
<comment type="caution">
    <text evidence="4">The sequence shown here is derived from an EMBL/GenBank/DDBJ whole genome shotgun (WGS) entry which is preliminary data.</text>
</comment>
<name>A0A926IKB8_9FIRM</name>
<evidence type="ECO:0000256" key="1">
    <source>
        <dbReference type="SAM" id="Coils"/>
    </source>
</evidence>
<evidence type="ECO:0000259" key="3">
    <source>
        <dbReference type="Pfam" id="PF07833"/>
    </source>
</evidence>
<dbReference type="AlphaFoldDB" id="A0A926IKB8"/>
<dbReference type="EMBL" id="JACRTG010000012">
    <property type="protein sequence ID" value="MBC8587548.1"/>
    <property type="molecule type" value="Genomic_DNA"/>
</dbReference>
<sequence>MKKNYKKMSVVVAVMIFVISITSISLAAPTAKNLKAYYNNIRVFRNGSQVSISTQPFIVDGTTYVPLRAISELLEKDVTWDQSTYTVGINDKPGSSSTELYNQIYNYQLQISQLESKIKDLESKLDKKEESSSMTIKELQKQLNKDYGTYKKIDFDINLTEKKSSITVKIYFDDEKFYDLDDKYIESFVEDIVDDITDEFEDMEISGYIEDDYTDEEVVTFSVNSKGKLSVDIDF</sequence>
<reference evidence="4" key="1">
    <citation type="submission" date="2020-08" db="EMBL/GenBank/DDBJ databases">
        <title>Genome public.</title>
        <authorList>
            <person name="Liu C."/>
            <person name="Sun Q."/>
        </authorList>
    </citation>
    <scope>NUCLEOTIDE SEQUENCE</scope>
    <source>
        <strain evidence="4">BX21</strain>
    </source>
</reference>
<feature type="coiled-coil region" evidence="1">
    <location>
        <begin position="104"/>
        <end position="131"/>
    </location>
</feature>
<evidence type="ECO:0000313" key="5">
    <source>
        <dbReference type="Proteomes" id="UP000601171"/>
    </source>
</evidence>
<organism evidence="4 5">
    <name type="scientific">Paratissierella segnis</name>
    <dbReference type="NCBI Taxonomy" id="2763679"/>
    <lineage>
        <taxon>Bacteria</taxon>
        <taxon>Bacillati</taxon>
        <taxon>Bacillota</taxon>
        <taxon>Tissierellia</taxon>
        <taxon>Tissierellales</taxon>
        <taxon>Tissierellaceae</taxon>
        <taxon>Paratissierella</taxon>
    </lineage>
</organism>
<evidence type="ECO:0000313" key="4">
    <source>
        <dbReference type="EMBL" id="MBC8587548.1"/>
    </source>
</evidence>
<keyword evidence="2" id="KW-0732">Signal</keyword>
<dbReference type="Gene3D" id="3.30.457.10">
    <property type="entry name" value="Copper amine oxidase-like, N-terminal domain"/>
    <property type="match status" value="1"/>
</dbReference>
<dbReference type="InterPro" id="IPR012854">
    <property type="entry name" value="Cu_amine_oxidase-like_N"/>
</dbReference>
<accession>A0A926IKB8</accession>
<evidence type="ECO:0000256" key="2">
    <source>
        <dbReference type="SAM" id="SignalP"/>
    </source>
</evidence>
<dbReference type="SUPFAM" id="SSF55383">
    <property type="entry name" value="Copper amine oxidase, domain N"/>
    <property type="match status" value="1"/>
</dbReference>
<feature type="signal peptide" evidence="2">
    <location>
        <begin position="1"/>
        <end position="27"/>
    </location>
</feature>
<feature type="chain" id="PRO_5036852147" evidence="2">
    <location>
        <begin position="28"/>
        <end position="235"/>
    </location>
</feature>
<dbReference type="RefSeq" id="WP_262428999.1">
    <property type="nucleotide sequence ID" value="NZ_JACRTG010000012.1"/>
</dbReference>
<protein>
    <submittedName>
        <fullName evidence="4">Copper amine oxidase N-terminal domain-containing protein</fullName>
    </submittedName>
</protein>
<dbReference type="Pfam" id="PF07833">
    <property type="entry name" value="Cu_amine_oxidN1"/>
    <property type="match status" value="1"/>
</dbReference>
<dbReference type="Proteomes" id="UP000601171">
    <property type="component" value="Unassembled WGS sequence"/>
</dbReference>
<gene>
    <name evidence="4" type="ORF">H8707_04745</name>
</gene>